<evidence type="ECO:0000256" key="4">
    <source>
        <dbReference type="ARBA" id="ARBA00023277"/>
    </source>
</evidence>
<organism evidence="8 9">
    <name type="scientific">Lacibacter cauensis</name>
    <dbReference type="NCBI Taxonomy" id="510947"/>
    <lineage>
        <taxon>Bacteria</taxon>
        <taxon>Pseudomonadati</taxon>
        <taxon>Bacteroidota</taxon>
        <taxon>Chitinophagia</taxon>
        <taxon>Chitinophagales</taxon>
        <taxon>Chitinophagaceae</taxon>
        <taxon>Lacibacter</taxon>
    </lineage>
</organism>
<evidence type="ECO:0000256" key="1">
    <source>
        <dbReference type="ARBA" id="ARBA00009865"/>
    </source>
</evidence>
<dbReference type="Pfam" id="PF04616">
    <property type="entry name" value="Glyco_hydro_43"/>
    <property type="match status" value="1"/>
</dbReference>
<keyword evidence="2" id="KW-0858">Xylan degradation</keyword>
<evidence type="ECO:0000313" key="8">
    <source>
        <dbReference type="EMBL" id="TWI85565.1"/>
    </source>
</evidence>
<dbReference type="Gene3D" id="2.115.10.20">
    <property type="entry name" value="Glycosyl hydrolase domain, family 43"/>
    <property type="match status" value="1"/>
</dbReference>
<name>A0A562SWA6_9BACT</name>
<keyword evidence="2" id="KW-0624">Polysaccharide degradation</keyword>
<dbReference type="InterPro" id="IPR052176">
    <property type="entry name" value="Glycosyl_Hydrlase_43_Enz"/>
</dbReference>
<sequence>MPEDSIDHIDFDVLNSKAISQPLVKHIYTADPSAHVFNGKIYIYPSHDVDAGDAFDDLGSHFAMEDYHVLSMDSPTSEAVDNGLALHVNDVPWAAKQMWAPDANEKDGKYYLFFPAKDHEGIFRIGVAVSDSPVGPFTPQPEAIKGSFSIDPAVYKDEDGSYYMYFGGIWGGQLQRWRNGTFNAAQPESPFAFLPDANEPALCAKIAKLTDDLLEFAEAPKDVVITDENGDPLLQGDTDRRFFEASWLHKHNGKYYFSYSTGDTHYLCYAIGDNPYGPFKYVGRILEPVVGWTSHHSICAFEDKWYLFYHDSSLSKGVTHLRSVKVTELVHDENGFIQTIKPYND</sequence>
<evidence type="ECO:0000313" key="9">
    <source>
        <dbReference type="Proteomes" id="UP000316167"/>
    </source>
</evidence>
<keyword evidence="5 7" id="KW-0326">Glycosidase</keyword>
<evidence type="ECO:0000256" key="5">
    <source>
        <dbReference type="ARBA" id="ARBA00023295"/>
    </source>
</evidence>
<dbReference type="GO" id="GO:0045493">
    <property type="term" value="P:xylan catabolic process"/>
    <property type="evidence" value="ECO:0007669"/>
    <property type="project" value="UniProtKB-KW"/>
</dbReference>
<proteinExistence type="inferred from homology"/>
<dbReference type="AlphaFoldDB" id="A0A562SWA6"/>
<comment type="similarity">
    <text evidence="1 7">Belongs to the glycosyl hydrolase 43 family.</text>
</comment>
<keyword evidence="9" id="KW-1185">Reference proteome</keyword>
<evidence type="ECO:0000256" key="3">
    <source>
        <dbReference type="ARBA" id="ARBA00022801"/>
    </source>
</evidence>
<feature type="site" description="Important for catalytic activity, responsible for pKa modulation of the active site Glu and correct orientation of both the proton donor and substrate" evidence="6">
    <location>
        <position position="151"/>
    </location>
</feature>
<dbReference type="InterPro" id="IPR023296">
    <property type="entry name" value="Glyco_hydro_beta-prop_sf"/>
</dbReference>
<comment type="caution">
    <text evidence="8">The sequence shown here is derived from an EMBL/GenBank/DDBJ whole genome shotgun (WGS) entry which is preliminary data.</text>
</comment>
<evidence type="ECO:0000256" key="7">
    <source>
        <dbReference type="RuleBase" id="RU361187"/>
    </source>
</evidence>
<dbReference type="EMBL" id="VLLE01000002">
    <property type="protein sequence ID" value="TWI85565.1"/>
    <property type="molecule type" value="Genomic_DNA"/>
</dbReference>
<dbReference type="Proteomes" id="UP000316167">
    <property type="component" value="Unassembled WGS sequence"/>
</dbReference>
<dbReference type="InterPro" id="IPR006710">
    <property type="entry name" value="Glyco_hydro_43"/>
</dbReference>
<protein>
    <submittedName>
        <fullName evidence="8">Glycosyl hydrolase family 43</fullName>
    </submittedName>
</protein>
<dbReference type="PANTHER" id="PTHR43772">
    <property type="entry name" value="ENDO-1,4-BETA-XYLANASE"/>
    <property type="match status" value="1"/>
</dbReference>
<evidence type="ECO:0000256" key="2">
    <source>
        <dbReference type="ARBA" id="ARBA00022651"/>
    </source>
</evidence>
<keyword evidence="3 7" id="KW-0378">Hydrolase</keyword>
<reference evidence="8 9" key="1">
    <citation type="journal article" date="2015" name="Stand. Genomic Sci.">
        <title>Genomic Encyclopedia of Bacterial and Archaeal Type Strains, Phase III: the genomes of soil and plant-associated and newly described type strains.</title>
        <authorList>
            <person name="Whitman W.B."/>
            <person name="Woyke T."/>
            <person name="Klenk H.P."/>
            <person name="Zhou Y."/>
            <person name="Lilburn T.G."/>
            <person name="Beck B.J."/>
            <person name="De Vos P."/>
            <person name="Vandamme P."/>
            <person name="Eisen J.A."/>
            <person name="Garrity G."/>
            <person name="Hugenholtz P."/>
            <person name="Kyrpides N.C."/>
        </authorList>
    </citation>
    <scope>NUCLEOTIDE SEQUENCE [LARGE SCALE GENOMIC DNA]</scope>
    <source>
        <strain evidence="8 9">CGMCC 1.7271</strain>
    </source>
</reference>
<dbReference type="GO" id="GO:0004553">
    <property type="term" value="F:hydrolase activity, hydrolyzing O-glycosyl compounds"/>
    <property type="evidence" value="ECO:0007669"/>
    <property type="project" value="InterPro"/>
</dbReference>
<dbReference type="RefSeq" id="WP_144884572.1">
    <property type="nucleotide sequence ID" value="NZ_VLLE01000002.1"/>
</dbReference>
<dbReference type="SUPFAM" id="SSF75005">
    <property type="entry name" value="Arabinanase/levansucrase/invertase"/>
    <property type="match status" value="1"/>
</dbReference>
<keyword evidence="4" id="KW-0119">Carbohydrate metabolism</keyword>
<gene>
    <name evidence="8" type="ORF">IQ13_0728</name>
</gene>
<dbReference type="CDD" id="cd18619">
    <property type="entry name" value="GH43_CoXyl43_like"/>
    <property type="match status" value="1"/>
</dbReference>
<dbReference type="OrthoDB" id="3308423at2"/>
<dbReference type="PANTHER" id="PTHR43772:SF2">
    <property type="entry name" value="PUTATIVE (AFU_ORTHOLOGUE AFUA_2G04480)-RELATED"/>
    <property type="match status" value="1"/>
</dbReference>
<evidence type="ECO:0000256" key="6">
    <source>
        <dbReference type="PIRSR" id="PIRSR606710-2"/>
    </source>
</evidence>
<accession>A0A562SWA6</accession>